<comment type="subunit">
    <text evidence="10 12">Homodimer. Heterotetramer of two MnmE and two MnmG subunits.</text>
</comment>
<dbReference type="HAMAP" id="MF_00129">
    <property type="entry name" value="MnmG_GidA"/>
    <property type="match status" value="1"/>
</dbReference>
<dbReference type="NCBIfam" id="TIGR00136">
    <property type="entry name" value="mnmG_gidA"/>
    <property type="match status" value="1"/>
</dbReference>
<dbReference type="Gene3D" id="1.10.150.570">
    <property type="entry name" value="GidA associated domain, C-terminal subdomain"/>
    <property type="match status" value="1"/>
</dbReference>
<dbReference type="Gene3D" id="1.10.10.1800">
    <property type="entry name" value="tRNA uridine 5-carboxymethylaminomethyl modification enzyme MnmG/GidA"/>
    <property type="match status" value="1"/>
</dbReference>
<comment type="caution">
    <text evidence="14">The sequence shown here is derived from an EMBL/GenBank/DDBJ whole genome shotgun (WGS) entry which is preliminary data.</text>
</comment>
<dbReference type="InterPro" id="IPR049312">
    <property type="entry name" value="GIDA_C_N"/>
</dbReference>
<feature type="binding site" evidence="12">
    <location>
        <position position="180"/>
    </location>
    <ligand>
        <name>FAD</name>
        <dbReference type="ChEBI" id="CHEBI:57692"/>
    </ligand>
</feature>
<dbReference type="EMBL" id="QPJY01000001">
    <property type="protein sequence ID" value="RCX32825.1"/>
    <property type="molecule type" value="Genomic_DNA"/>
</dbReference>
<keyword evidence="5 12" id="KW-0963">Cytoplasm</keyword>
<dbReference type="SMART" id="SM01228">
    <property type="entry name" value="GIDA_assoc_3"/>
    <property type="match status" value="1"/>
</dbReference>
<dbReference type="GO" id="GO:0002098">
    <property type="term" value="P:tRNA wobble uridine modification"/>
    <property type="evidence" value="ECO:0007669"/>
    <property type="project" value="InterPro"/>
</dbReference>
<dbReference type="FunFam" id="3.50.50.60:FF:000010">
    <property type="entry name" value="tRNA uridine 5-carboxymethylaminomethyl modification enzyme MnmG"/>
    <property type="match status" value="1"/>
</dbReference>
<comment type="cofactor">
    <cofactor evidence="1 12">
        <name>FAD</name>
        <dbReference type="ChEBI" id="CHEBI:57692"/>
    </cofactor>
</comment>
<comment type="function">
    <text evidence="2 12">NAD-binding protein involved in the addition of a carboxymethylaminomethyl (cmnm) group at the wobble position (U34) of certain tRNAs, forming tRNA-cmnm(5)s(2)U34.</text>
</comment>
<dbReference type="InterPro" id="IPR026904">
    <property type="entry name" value="MnmG_C"/>
</dbReference>
<dbReference type="GO" id="GO:0005829">
    <property type="term" value="C:cytosol"/>
    <property type="evidence" value="ECO:0007669"/>
    <property type="project" value="TreeGrafter"/>
</dbReference>
<dbReference type="InterPro" id="IPR047001">
    <property type="entry name" value="MnmG_C_subdom"/>
</dbReference>
<organism evidence="14 15">
    <name type="scientific">Thioalbus denitrificans</name>
    <dbReference type="NCBI Taxonomy" id="547122"/>
    <lineage>
        <taxon>Bacteria</taxon>
        <taxon>Pseudomonadati</taxon>
        <taxon>Pseudomonadota</taxon>
        <taxon>Gammaproteobacteria</taxon>
        <taxon>Chromatiales</taxon>
        <taxon>Ectothiorhodospiraceae</taxon>
        <taxon>Thioalbus</taxon>
    </lineage>
</organism>
<keyword evidence="9 12" id="KW-0520">NAD</keyword>
<evidence type="ECO:0000256" key="10">
    <source>
        <dbReference type="ARBA" id="ARBA00025948"/>
    </source>
</evidence>
<dbReference type="GO" id="GO:0030488">
    <property type="term" value="P:tRNA methylation"/>
    <property type="evidence" value="ECO:0007669"/>
    <property type="project" value="TreeGrafter"/>
</dbReference>
<evidence type="ECO:0000313" key="14">
    <source>
        <dbReference type="EMBL" id="RCX32825.1"/>
    </source>
</evidence>
<keyword evidence="8 12" id="KW-0274">FAD</keyword>
<keyword evidence="15" id="KW-1185">Reference proteome</keyword>
<feature type="domain" description="tRNA uridine 5-carboxymethylaminomethyl modification enzyme C-terminal subdomain" evidence="13">
    <location>
        <begin position="546"/>
        <end position="617"/>
    </location>
</feature>
<comment type="similarity">
    <text evidence="3 12">Belongs to the MnmG family.</text>
</comment>
<dbReference type="Proteomes" id="UP000252707">
    <property type="component" value="Unassembled WGS sequence"/>
</dbReference>
<evidence type="ECO:0000313" key="15">
    <source>
        <dbReference type="Proteomes" id="UP000252707"/>
    </source>
</evidence>
<keyword evidence="7 12" id="KW-0819">tRNA processing</keyword>
<evidence type="ECO:0000256" key="6">
    <source>
        <dbReference type="ARBA" id="ARBA00022630"/>
    </source>
</evidence>
<dbReference type="Pfam" id="PF13932">
    <property type="entry name" value="SAM_GIDA_C"/>
    <property type="match status" value="1"/>
</dbReference>
<feature type="binding site" evidence="12">
    <location>
        <begin position="13"/>
        <end position="18"/>
    </location>
    <ligand>
        <name>FAD</name>
        <dbReference type="ChEBI" id="CHEBI:57692"/>
    </ligand>
</feature>
<dbReference type="PANTHER" id="PTHR11806">
    <property type="entry name" value="GLUCOSE INHIBITED DIVISION PROTEIN A"/>
    <property type="match status" value="1"/>
</dbReference>
<dbReference type="InterPro" id="IPR044920">
    <property type="entry name" value="MnmG_C_subdom_sf"/>
</dbReference>
<dbReference type="RefSeq" id="WP_114277729.1">
    <property type="nucleotide sequence ID" value="NZ_QPJY01000001.1"/>
</dbReference>
<dbReference type="InterPro" id="IPR036188">
    <property type="entry name" value="FAD/NAD-bd_sf"/>
</dbReference>
<feature type="binding site" evidence="12">
    <location>
        <begin position="273"/>
        <end position="287"/>
    </location>
    <ligand>
        <name>NAD(+)</name>
        <dbReference type="ChEBI" id="CHEBI:57540"/>
    </ligand>
</feature>
<accession>A0A369CIB1</accession>
<dbReference type="InterPro" id="IPR004416">
    <property type="entry name" value="MnmG"/>
</dbReference>
<feature type="binding site" evidence="12">
    <location>
        <position position="370"/>
    </location>
    <ligand>
        <name>FAD</name>
        <dbReference type="ChEBI" id="CHEBI:57692"/>
    </ligand>
</feature>
<evidence type="ECO:0000256" key="1">
    <source>
        <dbReference type="ARBA" id="ARBA00001974"/>
    </source>
</evidence>
<dbReference type="FunFam" id="1.10.150.570:FF:000001">
    <property type="entry name" value="tRNA uridine 5-carboxymethylaminomethyl modification enzyme MnmG"/>
    <property type="match status" value="1"/>
</dbReference>
<proteinExistence type="inferred from homology"/>
<dbReference type="PROSITE" id="PS01281">
    <property type="entry name" value="GIDA_2"/>
    <property type="match status" value="1"/>
</dbReference>
<dbReference type="InterPro" id="IPR040131">
    <property type="entry name" value="MnmG_N"/>
</dbReference>
<evidence type="ECO:0000256" key="9">
    <source>
        <dbReference type="ARBA" id="ARBA00023027"/>
    </source>
</evidence>
<evidence type="ECO:0000256" key="5">
    <source>
        <dbReference type="ARBA" id="ARBA00022490"/>
    </source>
</evidence>
<sequence>MDFTERFDVIVVGGGHAGTEAALAAARLGARTLLLTHNIETLGQMSCNPAIGGIGKGHLVREIDALGGLMARAIDRAGIQFRVLNARKGPAVRATRAQADRALYKRAVRAALENQPNLTLFQQAVDDLILDGGRVAGVVTQMGLRFHAPAVVLTVGTFLGGRIHVGLANHPGGRAGDPPSVTLAARLRELPFRVERLKTGTPPRLDGRSIDWDALEVQPGDTPVPVFSFLGDAAEHPRQVPCHITRTNAATHDIIRGGMDRSPLYTGVIEGVGPRYCPSIEDKIVRFADRDSHQIFLEPEGLDTHEIYPNGISTSLPFDIQLALVRSIRGLERAHITRPGYAIEYDFFDPRDLEPTLQTKFVPGLWFAGQINGTTGYEEAAAQGLLAGLNAALAVQGREPWWPRRDQAYLGVLVDDLITRGTSEPYRMFTSRAEYRLLLREDNADLRLTGIGHDLGLVDAARWDAFRAKREAIGREQRRLHETWVRPGSDAARALEPLLGQPLTREYRLEELLRRPGIELARLHELPGLIPEPLHPAVAEQVEVQVKYAGYIERQGAEIARQLRYESQPLPADLDYDSVHGLSNEVRQKLAAARPATLGQAARVPGVTPAAVSLLLVHLKKRRSLDERKSA</sequence>
<evidence type="ECO:0000256" key="3">
    <source>
        <dbReference type="ARBA" id="ARBA00007653"/>
    </source>
</evidence>
<gene>
    <name evidence="12" type="primary">mnmG</name>
    <name evidence="12" type="synonym">gidA</name>
    <name evidence="14" type="ORF">DFQ59_101123</name>
</gene>
<dbReference type="FunFam" id="3.50.50.60:FF:000002">
    <property type="entry name" value="tRNA uridine 5-carboxymethylaminomethyl modification enzyme MnmG"/>
    <property type="match status" value="1"/>
</dbReference>
<dbReference type="InterPro" id="IPR002218">
    <property type="entry name" value="MnmG-rel"/>
</dbReference>
<dbReference type="PRINTS" id="PR00411">
    <property type="entry name" value="PNDRDTASEI"/>
</dbReference>
<feature type="binding site" evidence="12">
    <location>
        <position position="125"/>
    </location>
    <ligand>
        <name>FAD</name>
        <dbReference type="ChEBI" id="CHEBI:57692"/>
    </ligand>
</feature>
<dbReference type="AlphaFoldDB" id="A0A369CIB1"/>
<dbReference type="Gene3D" id="3.50.50.60">
    <property type="entry name" value="FAD/NAD(P)-binding domain"/>
    <property type="match status" value="2"/>
</dbReference>
<comment type="subcellular location">
    <subcellularLocation>
        <location evidence="12">Cytoplasm</location>
    </subcellularLocation>
</comment>
<reference evidence="14 15" key="1">
    <citation type="submission" date="2018-07" db="EMBL/GenBank/DDBJ databases">
        <title>Genomic Encyclopedia of Type Strains, Phase IV (KMG-IV): sequencing the most valuable type-strain genomes for metagenomic binning, comparative biology and taxonomic classification.</title>
        <authorList>
            <person name="Goeker M."/>
        </authorList>
    </citation>
    <scope>NUCLEOTIDE SEQUENCE [LARGE SCALE GENOMIC DNA]</scope>
    <source>
        <strain evidence="14 15">DSM 26407</strain>
    </source>
</reference>
<dbReference type="SUPFAM" id="SSF51905">
    <property type="entry name" value="FAD/NAD(P)-binding domain"/>
    <property type="match status" value="1"/>
</dbReference>
<dbReference type="Pfam" id="PF01134">
    <property type="entry name" value="GIDA"/>
    <property type="match status" value="1"/>
</dbReference>
<dbReference type="InterPro" id="IPR020595">
    <property type="entry name" value="MnmG-rel_CS"/>
</dbReference>
<evidence type="ECO:0000256" key="4">
    <source>
        <dbReference type="ARBA" id="ARBA00020461"/>
    </source>
</evidence>
<evidence type="ECO:0000256" key="2">
    <source>
        <dbReference type="ARBA" id="ARBA00003717"/>
    </source>
</evidence>
<evidence type="ECO:0000256" key="11">
    <source>
        <dbReference type="ARBA" id="ARBA00031800"/>
    </source>
</evidence>
<protein>
    <recommendedName>
        <fullName evidence="4 12">tRNA uridine 5-carboxymethylaminomethyl modification enzyme MnmG</fullName>
    </recommendedName>
    <alternativeName>
        <fullName evidence="11 12">Glucose-inhibited division protein A</fullName>
    </alternativeName>
</protein>
<evidence type="ECO:0000256" key="7">
    <source>
        <dbReference type="ARBA" id="ARBA00022694"/>
    </source>
</evidence>
<dbReference type="OrthoDB" id="9815560at2"/>
<dbReference type="FunFam" id="1.10.10.1800:FF:000001">
    <property type="entry name" value="tRNA uridine 5-carboxymethylaminomethyl modification enzyme MnmG"/>
    <property type="match status" value="1"/>
</dbReference>
<dbReference type="PROSITE" id="PS01280">
    <property type="entry name" value="GIDA_1"/>
    <property type="match status" value="1"/>
</dbReference>
<evidence type="ECO:0000256" key="8">
    <source>
        <dbReference type="ARBA" id="ARBA00022827"/>
    </source>
</evidence>
<dbReference type="PANTHER" id="PTHR11806:SF0">
    <property type="entry name" value="PROTEIN MTO1 HOMOLOG, MITOCHONDRIAL"/>
    <property type="match status" value="1"/>
</dbReference>
<dbReference type="Pfam" id="PF21680">
    <property type="entry name" value="GIDA_C_1st"/>
    <property type="match status" value="1"/>
</dbReference>
<evidence type="ECO:0000256" key="12">
    <source>
        <dbReference type="HAMAP-Rule" id="MF_00129"/>
    </source>
</evidence>
<evidence type="ECO:0000259" key="13">
    <source>
        <dbReference type="SMART" id="SM01228"/>
    </source>
</evidence>
<keyword evidence="6 12" id="KW-0285">Flavoprotein</keyword>
<dbReference type="GO" id="GO:0050660">
    <property type="term" value="F:flavin adenine dinucleotide binding"/>
    <property type="evidence" value="ECO:0007669"/>
    <property type="project" value="UniProtKB-UniRule"/>
</dbReference>
<name>A0A369CIB1_9GAMM</name>